<dbReference type="RefSeq" id="WP_151756813.1">
    <property type="nucleotide sequence ID" value="NZ_BKZW01000001.1"/>
</dbReference>
<sequence>MNAQANEKAFHLIPRALEGGATVQAAVSQGVDFDGAANGVAIADNPTDALARGIVYHRGPHAQYNAYITRKFFNFDDQRRPFPKISQRERSLRSRLPGFFYIDGMRRSCSLTAEMTARRGRVLSTWHEIEAWLPLAEEEGCVNKFPV</sequence>
<comment type="caution">
    <text evidence="1">The sequence shown here is derived from an EMBL/GenBank/DDBJ whole genome shotgun (WGS) entry which is preliminary data.</text>
</comment>
<proteinExistence type="predicted"/>
<name>A0A5J4KML4_9CHLR</name>
<dbReference type="AlphaFoldDB" id="A0A5J4KML4"/>
<protein>
    <submittedName>
        <fullName evidence="1">Uncharacterized protein</fullName>
    </submittedName>
</protein>
<evidence type="ECO:0000313" key="2">
    <source>
        <dbReference type="Proteomes" id="UP000326912"/>
    </source>
</evidence>
<organism evidence="1 2">
    <name type="scientific">Dictyobacter vulcani</name>
    <dbReference type="NCBI Taxonomy" id="2607529"/>
    <lineage>
        <taxon>Bacteria</taxon>
        <taxon>Bacillati</taxon>
        <taxon>Chloroflexota</taxon>
        <taxon>Ktedonobacteria</taxon>
        <taxon>Ktedonobacterales</taxon>
        <taxon>Dictyobacteraceae</taxon>
        <taxon>Dictyobacter</taxon>
    </lineage>
</organism>
<dbReference type="Proteomes" id="UP000326912">
    <property type="component" value="Unassembled WGS sequence"/>
</dbReference>
<accession>A0A5J4KML4</accession>
<keyword evidence="2" id="KW-1185">Reference proteome</keyword>
<gene>
    <name evidence="1" type="ORF">KDW_31450</name>
</gene>
<evidence type="ECO:0000313" key="1">
    <source>
        <dbReference type="EMBL" id="GER88983.1"/>
    </source>
</evidence>
<dbReference type="InterPro" id="IPR032871">
    <property type="entry name" value="AHH_dom_containing"/>
</dbReference>
<reference evidence="1 2" key="1">
    <citation type="submission" date="2019-10" db="EMBL/GenBank/DDBJ databases">
        <title>Dictyobacter vulcani sp. nov., within the class Ktedonobacteria, isolated from soil of volcanic Mt. Zao.</title>
        <authorList>
            <person name="Zheng Y."/>
            <person name="Wang C.M."/>
            <person name="Sakai Y."/>
            <person name="Abe K."/>
            <person name="Yokota A."/>
            <person name="Yabe S."/>
        </authorList>
    </citation>
    <scope>NUCLEOTIDE SEQUENCE [LARGE SCALE GENOMIC DNA]</scope>
    <source>
        <strain evidence="1 2">W12</strain>
    </source>
</reference>
<dbReference type="Pfam" id="PF14412">
    <property type="entry name" value="AHH"/>
    <property type="match status" value="1"/>
</dbReference>
<dbReference type="EMBL" id="BKZW01000001">
    <property type="protein sequence ID" value="GER88983.1"/>
    <property type="molecule type" value="Genomic_DNA"/>
</dbReference>